<protein>
    <recommendedName>
        <fullName evidence="1">ARF7 effector protein C-terminal domain-containing protein</fullName>
    </recommendedName>
</protein>
<evidence type="ECO:0000313" key="2">
    <source>
        <dbReference type="EMBL" id="EPB66689.1"/>
    </source>
</evidence>
<dbReference type="Proteomes" id="UP000054495">
    <property type="component" value="Unassembled WGS sequence"/>
</dbReference>
<dbReference type="InterPro" id="IPR029264">
    <property type="entry name" value="ARF7EP_C"/>
</dbReference>
<accession>A0A0D6L5W9</accession>
<organism evidence="2 3">
    <name type="scientific">Ancylostoma ceylanicum</name>
    <dbReference type="NCBI Taxonomy" id="53326"/>
    <lineage>
        <taxon>Eukaryota</taxon>
        <taxon>Metazoa</taxon>
        <taxon>Ecdysozoa</taxon>
        <taxon>Nematoda</taxon>
        <taxon>Chromadorea</taxon>
        <taxon>Rhabditida</taxon>
        <taxon>Rhabditina</taxon>
        <taxon>Rhabditomorpha</taxon>
        <taxon>Strongyloidea</taxon>
        <taxon>Ancylostomatidae</taxon>
        <taxon>Ancylostomatinae</taxon>
        <taxon>Ancylostoma</taxon>
    </lineage>
</organism>
<dbReference type="AlphaFoldDB" id="A0A0D6L5W9"/>
<evidence type="ECO:0000259" key="1">
    <source>
        <dbReference type="Pfam" id="PF14949"/>
    </source>
</evidence>
<sequence>MSSTNDALSLLVGLAHARAAATSAPTQEQHFAYTFVYDSGRGSGCRASLRKKFAEDKEPVQEKRHIFHDKKGKLVVPGEESVTLCDCMIPECHGCHWPCENCGGDSGYDFLRETTVNDRDADGDTRMAHLAK</sequence>
<feature type="domain" description="ARF7 effector protein C-terminal" evidence="1">
    <location>
        <begin position="50"/>
        <end position="105"/>
    </location>
</feature>
<evidence type="ECO:0000313" key="3">
    <source>
        <dbReference type="Proteomes" id="UP000054495"/>
    </source>
</evidence>
<reference evidence="2 3" key="1">
    <citation type="submission" date="2013-05" db="EMBL/GenBank/DDBJ databases">
        <title>Draft genome of the parasitic nematode Anyclostoma ceylanicum.</title>
        <authorList>
            <person name="Mitreva M."/>
        </authorList>
    </citation>
    <scope>NUCLEOTIDE SEQUENCE [LARGE SCALE GENOMIC DNA]</scope>
</reference>
<keyword evidence="3" id="KW-1185">Reference proteome</keyword>
<name>A0A0D6L5W9_9BILA</name>
<dbReference type="Pfam" id="PF14949">
    <property type="entry name" value="ARF7EP_C"/>
    <property type="match status" value="1"/>
</dbReference>
<proteinExistence type="predicted"/>
<dbReference type="EMBL" id="KE125964">
    <property type="protein sequence ID" value="EPB66689.1"/>
    <property type="molecule type" value="Genomic_DNA"/>
</dbReference>
<gene>
    <name evidence="2" type="ORF">ANCCEY_14220</name>
</gene>